<dbReference type="InterPro" id="IPR036013">
    <property type="entry name" value="Band_7/SPFH_dom_sf"/>
</dbReference>
<proteinExistence type="predicted"/>
<sequence>MIIMKTQEKNFDGIKLSGFTAILIMLALTGTAIYLLSLPQTPSIIAGVICGICVVVMLPGFMIIQPNNSRVLTFFGRYAGTVISNGFYWVNPLFLKSTVTLRILNLNIDPIKVNDKVGNPIMIGAVVVWRIKDTYKASFDISGNIREFVQIQSDAALRQVAGMYAYDTNETIDKVTLRSDESGEITQRLEDELNSRLAIAGIEIVEARINYLAYASEIASVMLRRQQADAIISARERIVEGAVSMVHLALEKLEKDGVVELDEERKAAMVSNLLVVLCADESAQPVVNTGTLYQ</sequence>
<dbReference type="InterPro" id="IPR001107">
    <property type="entry name" value="Band_7"/>
</dbReference>
<dbReference type="Proteomes" id="UP000006271">
    <property type="component" value="Unassembled WGS sequence"/>
</dbReference>
<protein>
    <recommendedName>
        <fullName evidence="3">Band 7 domain-containing protein</fullName>
    </recommendedName>
</protein>
<dbReference type="PANTHER" id="PTHR43446">
    <property type="entry name" value="MEMBRANE PROTEIN-RELATED"/>
    <property type="match status" value="1"/>
</dbReference>
<comment type="subcellular location">
    <subcellularLocation>
        <location evidence="1">Membrane</location>
        <topology evidence="1">Single-pass membrane protein</topology>
    </subcellularLocation>
</comment>
<dbReference type="PATRIC" id="fig|999420.3.peg.4205"/>
<dbReference type="Pfam" id="PF01145">
    <property type="entry name" value="Band_7"/>
    <property type="match status" value="1"/>
</dbReference>
<dbReference type="Gene3D" id="3.30.479.30">
    <property type="entry name" value="Band 7 domain"/>
    <property type="match status" value="1"/>
</dbReference>
<feature type="transmembrane region" description="Helical" evidence="2">
    <location>
        <begin position="16"/>
        <end position="37"/>
    </location>
</feature>
<evidence type="ECO:0000256" key="2">
    <source>
        <dbReference type="SAM" id="Phobius"/>
    </source>
</evidence>
<dbReference type="EMBL" id="AGZQ01000031">
    <property type="protein sequence ID" value="EKN06275.1"/>
    <property type="molecule type" value="Genomic_DNA"/>
</dbReference>
<dbReference type="AlphaFoldDB" id="K5Z5D7"/>
<evidence type="ECO:0000313" key="4">
    <source>
        <dbReference type="EMBL" id="EKN06275.1"/>
    </source>
</evidence>
<feature type="domain" description="Band 7" evidence="3">
    <location>
        <begin position="59"/>
        <end position="226"/>
    </location>
</feature>
<keyword evidence="2" id="KW-0472">Membrane</keyword>
<dbReference type="HOGENOM" id="CLU_053998_0_0_10"/>
<keyword evidence="2" id="KW-0812">Transmembrane</keyword>
<dbReference type="CDD" id="cd03402">
    <property type="entry name" value="SPFH_like_u2"/>
    <property type="match status" value="1"/>
</dbReference>
<keyword evidence="2" id="KW-1133">Transmembrane helix</keyword>
<evidence type="ECO:0000256" key="1">
    <source>
        <dbReference type="ARBA" id="ARBA00004167"/>
    </source>
</evidence>
<dbReference type="GO" id="GO:0016020">
    <property type="term" value="C:membrane"/>
    <property type="evidence" value="ECO:0007669"/>
    <property type="project" value="UniProtKB-SubCell"/>
</dbReference>
<evidence type="ECO:0000259" key="3">
    <source>
        <dbReference type="SMART" id="SM00244"/>
    </source>
</evidence>
<dbReference type="SUPFAM" id="SSF117892">
    <property type="entry name" value="Band 7/SPFH domain"/>
    <property type="match status" value="1"/>
</dbReference>
<feature type="transmembrane region" description="Helical" evidence="2">
    <location>
        <begin position="71"/>
        <end position="90"/>
    </location>
</feature>
<gene>
    <name evidence="4" type="ORF">HMPREF1060_04084</name>
</gene>
<name>K5Z5D7_9BACT</name>
<accession>K5Z5D7</accession>
<dbReference type="PANTHER" id="PTHR43446:SF1">
    <property type="entry name" value="BAND 7 DOMAIN-CONTAINING PROTEIN"/>
    <property type="match status" value="1"/>
</dbReference>
<organism evidence="4 5">
    <name type="scientific">Parabacteroides merdae CL03T12C32</name>
    <dbReference type="NCBI Taxonomy" id="999420"/>
    <lineage>
        <taxon>Bacteria</taxon>
        <taxon>Pseudomonadati</taxon>
        <taxon>Bacteroidota</taxon>
        <taxon>Bacteroidia</taxon>
        <taxon>Bacteroidales</taxon>
        <taxon>Tannerellaceae</taxon>
        <taxon>Parabacteroides</taxon>
    </lineage>
</organism>
<feature type="transmembrane region" description="Helical" evidence="2">
    <location>
        <begin position="43"/>
        <end position="64"/>
    </location>
</feature>
<reference evidence="4 5" key="1">
    <citation type="submission" date="2012-02" db="EMBL/GenBank/DDBJ databases">
        <title>The Genome Sequence of Parabacteroides merdae CL03T12C32.</title>
        <authorList>
            <consortium name="The Broad Institute Genome Sequencing Platform"/>
            <person name="Earl A."/>
            <person name="Ward D."/>
            <person name="Feldgarden M."/>
            <person name="Gevers D."/>
            <person name="Zitomersky N.L."/>
            <person name="Coyne M.J."/>
            <person name="Comstock L.E."/>
            <person name="Young S.K."/>
            <person name="Zeng Q."/>
            <person name="Gargeya S."/>
            <person name="Fitzgerald M."/>
            <person name="Haas B."/>
            <person name="Abouelleil A."/>
            <person name="Alvarado L."/>
            <person name="Arachchi H.M."/>
            <person name="Berlin A."/>
            <person name="Chapman S.B."/>
            <person name="Gearin G."/>
            <person name="Goldberg J."/>
            <person name="Griggs A."/>
            <person name="Gujja S."/>
            <person name="Hansen M."/>
            <person name="Heiman D."/>
            <person name="Howarth C."/>
            <person name="Larimer J."/>
            <person name="Lui A."/>
            <person name="MacDonald P.J.P."/>
            <person name="McCowen C."/>
            <person name="Montmayeur A."/>
            <person name="Murphy C."/>
            <person name="Neiman D."/>
            <person name="Pearson M."/>
            <person name="Priest M."/>
            <person name="Roberts A."/>
            <person name="Saif S."/>
            <person name="Shea T."/>
            <person name="Sisk P."/>
            <person name="Stolte C."/>
            <person name="Sykes S."/>
            <person name="Wortman J."/>
            <person name="Nusbaum C."/>
            <person name="Birren B."/>
        </authorList>
    </citation>
    <scope>NUCLEOTIDE SEQUENCE [LARGE SCALE GENOMIC DNA]</scope>
    <source>
        <strain evidence="4 5">CL03T12C32</strain>
    </source>
</reference>
<dbReference type="SMART" id="SM00244">
    <property type="entry name" value="PHB"/>
    <property type="match status" value="1"/>
</dbReference>
<evidence type="ECO:0000313" key="5">
    <source>
        <dbReference type="Proteomes" id="UP000006271"/>
    </source>
</evidence>
<comment type="caution">
    <text evidence="4">The sequence shown here is derived from an EMBL/GenBank/DDBJ whole genome shotgun (WGS) entry which is preliminary data.</text>
</comment>